<gene>
    <name evidence="1" type="ORF">JRO89_XS04G0229700</name>
</gene>
<reference evidence="1 2" key="1">
    <citation type="submission" date="2021-02" db="EMBL/GenBank/DDBJ databases">
        <title>Plant Genome Project.</title>
        <authorList>
            <person name="Zhang R.-G."/>
        </authorList>
    </citation>
    <scope>NUCLEOTIDE SEQUENCE [LARGE SCALE GENOMIC DNA]</scope>
    <source>
        <tissue evidence="1">Leaves</tissue>
    </source>
</reference>
<organism evidence="1 2">
    <name type="scientific">Xanthoceras sorbifolium</name>
    <dbReference type="NCBI Taxonomy" id="99658"/>
    <lineage>
        <taxon>Eukaryota</taxon>
        <taxon>Viridiplantae</taxon>
        <taxon>Streptophyta</taxon>
        <taxon>Embryophyta</taxon>
        <taxon>Tracheophyta</taxon>
        <taxon>Spermatophyta</taxon>
        <taxon>Magnoliopsida</taxon>
        <taxon>eudicotyledons</taxon>
        <taxon>Gunneridae</taxon>
        <taxon>Pentapetalae</taxon>
        <taxon>rosids</taxon>
        <taxon>malvids</taxon>
        <taxon>Sapindales</taxon>
        <taxon>Sapindaceae</taxon>
        <taxon>Xanthoceroideae</taxon>
        <taxon>Xanthoceras</taxon>
    </lineage>
</organism>
<keyword evidence="2" id="KW-1185">Reference proteome</keyword>
<evidence type="ECO:0000313" key="1">
    <source>
        <dbReference type="EMBL" id="KAH7572265.1"/>
    </source>
</evidence>
<sequence length="143" mass="16304">MPGSKVAEFIGKDRHVRSVSRLNECFSDSDNDATLSISLSIKERHDMLVQKWWKELRHLNIPHKGNRNALLHQLNFRNKVSLLYWVLGLLEDFQISQRIFIPKRCSQPAAPCVMAAFSKVVCCRVSAEVGELIALKEGLLFAK</sequence>
<proteinExistence type="predicted"/>
<name>A0ABQ8I6N6_9ROSI</name>
<dbReference type="EMBL" id="JAFEMO010000004">
    <property type="protein sequence ID" value="KAH7572265.1"/>
    <property type="molecule type" value="Genomic_DNA"/>
</dbReference>
<comment type="caution">
    <text evidence="1">The sequence shown here is derived from an EMBL/GenBank/DDBJ whole genome shotgun (WGS) entry which is preliminary data.</text>
</comment>
<evidence type="ECO:0000313" key="2">
    <source>
        <dbReference type="Proteomes" id="UP000827721"/>
    </source>
</evidence>
<protein>
    <submittedName>
        <fullName evidence="1">Uncharacterized protein</fullName>
    </submittedName>
</protein>
<dbReference type="Proteomes" id="UP000827721">
    <property type="component" value="Unassembled WGS sequence"/>
</dbReference>
<accession>A0ABQ8I6N6</accession>